<organism evidence="1 2">
    <name type="scientific">Dioscorea alata</name>
    <name type="common">Purple yam</name>
    <dbReference type="NCBI Taxonomy" id="55571"/>
    <lineage>
        <taxon>Eukaryota</taxon>
        <taxon>Viridiplantae</taxon>
        <taxon>Streptophyta</taxon>
        <taxon>Embryophyta</taxon>
        <taxon>Tracheophyta</taxon>
        <taxon>Spermatophyta</taxon>
        <taxon>Magnoliopsida</taxon>
        <taxon>Liliopsida</taxon>
        <taxon>Dioscoreales</taxon>
        <taxon>Dioscoreaceae</taxon>
        <taxon>Dioscorea</taxon>
    </lineage>
</organism>
<dbReference type="EMBL" id="CM037030">
    <property type="protein sequence ID" value="KAH7651616.1"/>
    <property type="molecule type" value="Genomic_DNA"/>
</dbReference>
<evidence type="ECO:0000313" key="1">
    <source>
        <dbReference type="EMBL" id="KAH7651616.1"/>
    </source>
</evidence>
<reference evidence="2" key="1">
    <citation type="journal article" date="2022" name="Nat. Commun.">
        <title>Chromosome evolution and the genetic basis of agronomically important traits in greater yam.</title>
        <authorList>
            <person name="Bredeson J.V."/>
            <person name="Lyons J.B."/>
            <person name="Oniyinde I.O."/>
            <person name="Okereke N.R."/>
            <person name="Kolade O."/>
            <person name="Nnabue I."/>
            <person name="Nwadili C.O."/>
            <person name="Hribova E."/>
            <person name="Parker M."/>
            <person name="Nwogha J."/>
            <person name="Shu S."/>
            <person name="Carlson J."/>
            <person name="Kariba R."/>
            <person name="Muthemba S."/>
            <person name="Knop K."/>
            <person name="Barton G.J."/>
            <person name="Sherwood A.V."/>
            <person name="Lopez-Montes A."/>
            <person name="Asiedu R."/>
            <person name="Jamnadass R."/>
            <person name="Muchugi A."/>
            <person name="Goodstein D."/>
            <person name="Egesi C.N."/>
            <person name="Featherston J."/>
            <person name="Asfaw A."/>
            <person name="Simpson G.G."/>
            <person name="Dolezel J."/>
            <person name="Hendre P.S."/>
            <person name="Van Deynze A."/>
            <person name="Kumar P.L."/>
            <person name="Obidiegwu J.E."/>
            <person name="Bhattacharjee R."/>
            <person name="Rokhsar D.S."/>
        </authorList>
    </citation>
    <scope>NUCLEOTIDE SEQUENCE [LARGE SCALE GENOMIC DNA]</scope>
    <source>
        <strain evidence="2">cv. TDa95/00328</strain>
    </source>
</reference>
<gene>
    <name evidence="1" type="ORF">IHE45_20G069400</name>
</gene>
<sequence length="90" mass="10039">MSGESSKAVTVKIIETQFVQTDAEQFKSVVQRLTGKSSSSLACERTKMVNDKERGTALMVESNKVKAEDVEGLKYMELSSLEDLCKFLRD</sequence>
<proteinExistence type="predicted"/>
<dbReference type="Proteomes" id="UP000827976">
    <property type="component" value="Chromosome 20"/>
</dbReference>
<protein>
    <submittedName>
        <fullName evidence="1">VQ domain-containing protein</fullName>
    </submittedName>
</protein>
<comment type="caution">
    <text evidence="1">The sequence shown here is derived from an EMBL/GenBank/DDBJ whole genome shotgun (WGS) entry which is preliminary data.</text>
</comment>
<accession>A0ACB7TSP8</accession>
<evidence type="ECO:0000313" key="2">
    <source>
        <dbReference type="Proteomes" id="UP000827976"/>
    </source>
</evidence>
<keyword evidence="2" id="KW-1185">Reference proteome</keyword>
<name>A0ACB7TSP8_DIOAL</name>